<feature type="disulfide bond" evidence="1">
    <location>
        <begin position="111"/>
        <end position="120"/>
    </location>
</feature>
<dbReference type="PROSITE" id="PS01186">
    <property type="entry name" value="EGF_2"/>
    <property type="match status" value="1"/>
</dbReference>
<accession>A0A8B6D7Q6</accession>
<feature type="compositionally biased region" description="Polar residues" evidence="2">
    <location>
        <begin position="59"/>
        <end position="70"/>
    </location>
</feature>
<evidence type="ECO:0000256" key="1">
    <source>
        <dbReference type="PROSITE-ProRule" id="PRU00076"/>
    </source>
</evidence>
<dbReference type="Gene3D" id="1.25.40.610">
    <property type="match status" value="1"/>
</dbReference>
<keyword evidence="6" id="KW-1185">Reference proteome</keyword>
<dbReference type="Gene3D" id="4.10.1240.10">
    <property type="entry name" value="GPCR, family 2, extracellular hormone receptor domain"/>
    <property type="match status" value="1"/>
</dbReference>
<evidence type="ECO:0000256" key="2">
    <source>
        <dbReference type="SAM" id="MobiDB-lite"/>
    </source>
</evidence>
<dbReference type="SMART" id="SM00008">
    <property type="entry name" value="HormR"/>
    <property type="match status" value="1"/>
</dbReference>
<dbReference type="SUPFAM" id="SSF57196">
    <property type="entry name" value="EGF/Laminin"/>
    <property type="match status" value="1"/>
</dbReference>
<dbReference type="PROSITE" id="PS00022">
    <property type="entry name" value="EGF_1"/>
    <property type="match status" value="1"/>
</dbReference>
<dbReference type="Pfam" id="PF02793">
    <property type="entry name" value="HRM"/>
    <property type="match status" value="1"/>
</dbReference>
<evidence type="ECO:0000313" key="6">
    <source>
        <dbReference type="Proteomes" id="UP000596742"/>
    </source>
</evidence>
<evidence type="ECO:0000259" key="3">
    <source>
        <dbReference type="PROSITE" id="PS50026"/>
    </source>
</evidence>
<dbReference type="InterPro" id="IPR032471">
    <property type="entry name" value="AGRL2-4_GAIN_subdom_A"/>
</dbReference>
<evidence type="ECO:0000313" key="5">
    <source>
        <dbReference type="EMBL" id="VDI14754.1"/>
    </source>
</evidence>
<evidence type="ECO:0000259" key="4">
    <source>
        <dbReference type="PROSITE" id="PS50227"/>
    </source>
</evidence>
<dbReference type="EMBL" id="UYJE01002909">
    <property type="protein sequence ID" value="VDI14754.1"/>
    <property type="molecule type" value="Genomic_DNA"/>
</dbReference>
<keyword evidence="1" id="KW-0245">EGF-like domain</keyword>
<organism evidence="5 6">
    <name type="scientific">Mytilus galloprovincialis</name>
    <name type="common">Mediterranean mussel</name>
    <dbReference type="NCBI Taxonomy" id="29158"/>
    <lineage>
        <taxon>Eukaryota</taxon>
        <taxon>Metazoa</taxon>
        <taxon>Spiralia</taxon>
        <taxon>Lophotrochozoa</taxon>
        <taxon>Mollusca</taxon>
        <taxon>Bivalvia</taxon>
        <taxon>Autobranchia</taxon>
        <taxon>Pteriomorphia</taxon>
        <taxon>Mytilida</taxon>
        <taxon>Mytiloidea</taxon>
        <taxon>Mytilidae</taxon>
        <taxon>Mytilinae</taxon>
        <taxon>Mytilus</taxon>
    </lineage>
</organism>
<dbReference type="Pfam" id="PF16489">
    <property type="entry name" value="GAIN"/>
    <property type="match status" value="1"/>
</dbReference>
<name>A0A8B6D7Q6_MYTGA</name>
<feature type="compositionally biased region" description="Polar residues" evidence="2">
    <location>
        <begin position="1"/>
        <end position="27"/>
    </location>
</feature>
<dbReference type="AlphaFoldDB" id="A0A8B6D7Q6"/>
<feature type="region of interest" description="Disordered" evidence="2">
    <location>
        <begin position="1"/>
        <end position="46"/>
    </location>
</feature>
<keyword evidence="1" id="KW-1015">Disulfide bond</keyword>
<dbReference type="PROSITE" id="PS50227">
    <property type="entry name" value="G_PROTEIN_RECEP_F2_3"/>
    <property type="match status" value="1"/>
</dbReference>
<dbReference type="OrthoDB" id="10684182at2759"/>
<dbReference type="PROSITE" id="PS50026">
    <property type="entry name" value="EGF_3"/>
    <property type="match status" value="1"/>
</dbReference>
<dbReference type="GO" id="GO:0004930">
    <property type="term" value="F:G protein-coupled receptor activity"/>
    <property type="evidence" value="ECO:0007669"/>
    <property type="project" value="InterPro"/>
</dbReference>
<dbReference type="CDD" id="cd00053">
    <property type="entry name" value="EGF"/>
    <property type="match status" value="1"/>
</dbReference>
<dbReference type="InterPro" id="IPR000742">
    <property type="entry name" value="EGF"/>
</dbReference>
<dbReference type="GO" id="GO:0016020">
    <property type="term" value="C:membrane"/>
    <property type="evidence" value="ECO:0007669"/>
    <property type="project" value="InterPro"/>
</dbReference>
<reference evidence="5" key="1">
    <citation type="submission" date="2018-11" db="EMBL/GenBank/DDBJ databases">
        <authorList>
            <person name="Alioto T."/>
            <person name="Alioto T."/>
        </authorList>
    </citation>
    <scope>NUCLEOTIDE SEQUENCE</scope>
</reference>
<evidence type="ECO:0008006" key="7">
    <source>
        <dbReference type="Google" id="ProtNLM"/>
    </source>
</evidence>
<comment type="caution">
    <text evidence="5">The sequence shown here is derived from an EMBL/GenBank/DDBJ whole genome shotgun (WGS) entry which is preliminary data.</text>
</comment>
<proteinExistence type="predicted"/>
<dbReference type="Proteomes" id="UP000596742">
    <property type="component" value="Unassembled WGS sequence"/>
</dbReference>
<sequence>MWQTNQKVEIQKQQTLISNNANKTNSAKPGKGKASMNETSSSNSDKAQSYIDKFMNTPQSQRRNLSQHHTPPTPPENLHDRTTDNACHYTDYCSNGGSCSQDISGDLTCSCVGGWTGDICTEEKVNLCAENVDNLYTYWNTTEESTLSTLVCNGEYVGYVSRYCSSEGNWEEPNYSNCTSKSIQHIKEQTAQLLSGYSANDSVIIILDDLENITRNNNELRSGDLLTSSAVLNDIAKYVTNHTENLSVDQLEIFGSLCDNLLDERNHQPWEELNNEGTGGVTSLVGAVTEFTNAFTDVLDDEISLVVAKENIVIEVGKASLDEIVVPDRLKTSDSWISDSATEIKLKKNICSGLTGFSSTFYRNISNLFPKYLIQNG</sequence>
<dbReference type="Gene3D" id="2.10.25.10">
    <property type="entry name" value="Laminin"/>
    <property type="match status" value="1"/>
</dbReference>
<dbReference type="InterPro" id="IPR001879">
    <property type="entry name" value="GPCR_2_extracellular_dom"/>
</dbReference>
<comment type="caution">
    <text evidence="1">Lacks conserved residue(s) required for the propagation of feature annotation.</text>
</comment>
<gene>
    <name evidence="5" type="ORF">MGAL_10B088133</name>
</gene>
<feature type="compositionally biased region" description="Polar residues" evidence="2">
    <location>
        <begin position="36"/>
        <end position="46"/>
    </location>
</feature>
<feature type="domain" description="EGF-like" evidence="3">
    <location>
        <begin position="83"/>
        <end position="121"/>
    </location>
</feature>
<protein>
    <recommendedName>
        <fullName evidence="7">EGF-like domain-containing protein</fullName>
    </recommendedName>
</protein>
<feature type="domain" description="G-protein coupled receptors family 2 profile 1" evidence="4">
    <location>
        <begin position="98"/>
        <end position="182"/>
    </location>
</feature>
<feature type="region of interest" description="Disordered" evidence="2">
    <location>
        <begin position="59"/>
        <end position="81"/>
    </location>
</feature>
<dbReference type="InterPro" id="IPR036445">
    <property type="entry name" value="GPCR_2_extracell_dom_sf"/>
</dbReference>